<sequence length="282" mass="31340">MVEACGVSSLEKNSGSQGEEKAGKVPSLSIVRGCCWFRAWAAQGVIVMVVVGSRPCNEVRRRMTLSSVVQGSVGAEAASAVEPGRMAKAPIARITAQSGSSKCFIRFSFFGMLRGAMCTWEQDNRGGWNENGKEGGGFRFLKTGKQVRLRMSKREAGKRWERARREVGEGVAKAGTHRCVDISEPFRLISVEVLSTRWEGWRMRCVVVWRVPTYLVSDVSFWSLSHWCSGAVPDSKTRIPSSRHLRTGKRTQPVLDSKNRNKAGTGAFPEMKQLARVRRKEK</sequence>
<keyword evidence="3" id="KW-1185">Reference proteome</keyword>
<feature type="region of interest" description="Disordered" evidence="1">
    <location>
        <begin position="236"/>
        <end position="282"/>
    </location>
</feature>
<feature type="region of interest" description="Disordered" evidence="1">
    <location>
        <begin position="1"/>
        <end position="21"/>
    </location>
</feature>
<dbReference type="Proteomes" id="UP000248806">
    <property type="component" value="Unassembled WGS sequence"/>
</dbReference>
<evidence type="ECO:0000313" key="2">
    <source>
        <dbReference type="EMBL" id="PZW18106.1"/>
    </source>
</evidence>
<comment type="caution">
    <text evidence="2">The sequence shown here is derived from an EMBL/GenBank/DDBJ whole genome shotgun (WGS) entry which is preliminary data.</text>
</comment>
<dbReference type="AlphaFoldDB" id="A0A326TNS2"/>
<dbReference type="EMBL" id="QKUF01000060">
    <property type="protein sequence ID" value="PZW18106.1"/>
    <property type="molecule type" value="Genomic_DNA"/>
</dbReference>
<protein>
    <submittedName>
        <fullName evidence="2">Uncharacterized protein</fullName>
    </submittedName>
</protein>
<evidence type="ECO:0000313" key="3">
    <source>
        <dbReference type="Proteomes" id="UP000248806"/>
    </source>
</evidence>
<gene>
    <name evidence="2" type="ORF">EI42_06332</name>
</gene>
<evidence type="ECO:0000256" key="1">
    <source>
        <dbReference type="SAM" id="MobiDB-lite"/>
    </source>
</evidence>
<proteinExistence type="predicted"/>
<name>A0A326TNS2_THEHA</name>
<organism evidence="2 3">
    <name type="scientific">Thermosporothrix hazakensis</name>
    <dbReference type="NCBI Taxonomy" id="644383"/>
    <lineage>
        <taxon>Bacteria</taxon>
        <taxon>Bacillati</taxon>
        <taxon>Chloroflexota</taxon>
        <taxon>Ktedonobacteria</taxon>
        <taxon>Ktedonobacterales</taxon>
        <taxon>Thermosporotrichaceae</taxon>
        <taxon>Thermosporothrix</taxon>
    </lineage>
</organism>
<reference evidence="2 3" key="1">
    <citation type="submission" date="2018-06" db="EMBL/GenBank/DDBJ databases">
        <title>Genomic Encyclopedia of Archaeal and Bacterial Type Strains, Phase II (KMG-II): from individual species to whole genera.</title>
        <authorList>
            <person name="Goeker M."/>
        </authorList>
    </citation>
    <scope>NUCLEOTIDE SEQUENCE [LARGE SCALE GENOMIC DNA]</scope>
    <source>
        <strain evidence="2 3">ATCC BAA-1881</strain>
    </source>
</reference>
<accession>A0A326TNS2</accession>